<evidence type="ECO:0000256" key="3">
    <source>
        <dbReference type="ARBA" id="ARBA00023125"/>
    </source>
</evidence>
<dbReference type="InterPro" id="IPR001789">
    <property type="entry name" value="Sig_transdc_resp-reg_receiver"/>
</dbReference>
<evidence type="ECO:0000256" key="4">
    <source>
        <dbReference type="ARBA" id="ARBA00023163"/>
    </source>
</evidence>
<proteinExistence type="predicted"/>
<keyword evidence="3" id="KW-0238">DNA-binding</keyword>
<dbReference type="AlphaFoldDB" id="A0A4V2GAA1"/>
<keyword evidence="4" id="KW-0804">Transcription</keyword>
<evidence type="ECO:0000256" key="1">
    <source>
        <dbReference type="ARBA" id="ARBA00022553"/>
    </source>
</evidence>
<accession>A0A4V2GAA1</accession>
<dbReference type="InterPro" id="IPR000792">
    <property type="entry name" value="Tscrpt_reg_LuxR_C"/>
</dbReference>
<dbReference type="Proteomes" id="UP000292685">
    <property type="component" value="Unassembled WGS sequence"/>
</dbReference>
<dbReference type="InterPro" id="IPR058245">
    <property type="entry name" value="NreC/VraR/RcsB-like_REC"/>
</dbReference>
<dbReference type="SMART" id="SM00421">
    <property type="entry name" value="HTH_LUXR"/>
    <property type="match status" value="1"/>
</dbReference>
<evidence type="ECO:0000259" key="6">
    <source>
        <dbReference type="PROSITE" id="PS50043"/>
    </source>
</evidence>
<evidence type="ECO:0000256" key="2">
    <source>
        <dbReference type="ARBA" id="ARBA00023015"/>
    </source>
</evidence>
<protein>
    <submittedName>
        <fullName evidence="8">LuxR family two component transcriptional regulator</fullName>
    </submittedName>
</protein>
<dbReference type="GO" id="GO:0000160">
    <property type="term" value="P:phosphorelay signal transduction system"/>
    <property type="evidence" value="ECO:0007669"/>
    <property type="project" value="InterPro"/>
</dbReference>
<feature type="modified residue" description="4-aspartylphosphate" evidence="5">
    <location>
        <position position="60"/>
    </location>
</feature>
<evidence type="ECO:0000259" key="7">
    <source>
        <dbReference type="PROSITE" id="PS50110"/>
    </source>
</evidence>
<keyword evidence="2" id="KW-0805">Transcription regulation</keyword>
<dbReference type="CDD" id="cd17535">
    <property type="entry name" value="REC_NarL-like"/>
    <property type="match status" value="1"/>
</dbReference>
<dbReference type="GO" id="GO:0006355">
    <property type="term" value="P:regulation of DNA-templated transcription"/>
    <property type="evidence" value="ECO:0007669"/>
    <property type="project" value="InterPro"/>
</dbReference>
<dbReference type="PRINTS" id="PR00038">
    <property type="entry name" value="HTHLUXR"/>
</dbReference>
<dbReference type="CDD" id="cd06170">
    <property type="entry name" value="LuxR_C_like"/>
    <property type="match status" value="1"/>
</dbReference>
<dbReference type="InterPro" id="IPR016032">
    <property type="entry name" value="Sig_transdc_resp-reg_C-effctor"/>
</dbReference>
<sequence length="217" mass="23123">MAEVNAPVRVLLADDENLVRAGLRLILDRTDGLRIVGEASDGAEAIAQAHRLAPDVVLMDIRMPGIDGIEATRRLAAAASPPRVLMLTAFETDEFILDALEAGACGFLLKDTPPRDLVAAVEQAAAGQTAVSPVVLDRLVAVATRHGRRITGESVLAGLSDREREVAEGVARGLSNTEIARALFLSLPTVKTHLARIFAKLGVDSRLQLAIRVIESR</sequence>
<dbReference type="Pfam" id="PF00196">
    <property type="entry name" value="GerE"/>
    <property type="match status" value="1"/>
</dbReference>
<dbReference type="GO" id="GO:0003677">
    <property type="term" value="F:DNA binding"/>
    <property type="evidence" value="ECO:0007669"/>
    <property type="project" value="UniProtKB-KW"/>
</dbReference>
<comment type="caution">
    <text evidence="8">The sequence shown here is derived from an EMBL/GenBank/DDBJ whole genome shotgun (WGS) entry which is preliminary data.</text>
</comment>
<evidence type="ECO:0000313" key="9">
    <source>
        <dbReference type="Proteomes" id="UP000292685"/>
    </source>
</evidence>
<dbReference type="SUPFAM" id="SSF52172">
    <property type="entry name" value="CheY-like"/>
    <property type="match status" value="1"/>
</dbReference>
<dbReference type="RefSeq" id="WP_130451819.1">
    <property type="nucleotide sequence ID" value="NZ_SHLA01000001.1"/>
</dbReference>
<keyword evidence="1 5" id="KW-0597">Phosphoprotein</keyword>
<dbReference type="EMBL" id="SHLA01000001">
    <property type="protein sequence ID" value="RZU63456.1"/>
    <property type="molecule type" value="Genomic_DNA"/>
</dbReference>
<dbReference type="SMART" id="SM00448">
    <property type="entry name" value="REC"/>
    <property type="match status" value="1"/>
</dbReference>
<feature type="domain" description="Response regulatory" evidence="7">
    <location>
        <begin position="9"/>
        <end position="125"/>
    </location>
</feature>
<dbReference type="InterPro" id="IPR039420">
    <property type="entry name" value="WalR-like"/>
</dbReference>
<dbReference type="OrthoDB" id="9808843at2"/>
<name>A0A4V2GAA1_9MICC</name>
<dbReference type="PANTHER" id="PTHR43214">
    <property type="entry name" value="TWO-COMPONENT RESPONSE REGULATOR"/>
    <property type="match status" value="1"/>
</dbReference>
<dbReference type="PROSITE" id="PS00622">
    <property type="entry name" value="HTH_LUXR_1"/>
    <property type="match status" value="1"/>
</dbReference>
<dbReference type="PROSITE" id="PS50110">
    <property type="entry name" value="RESPONSE_REGULATORY"/>
    <property type="match status" value="1"/>
</dbReference>
<dbReference type="SUPFAM" id="SSF46894">
    <property type="entry name" value="C-terminal effector domain of the bipartite response regulators"/>
    <property type="match status" value="1"/>
</dbReference>
<dbReference type="Gene3D" id="3.40.50.2300">
    <property type="match status" value="1"/>
</dbReference>
<evidence type="ECO:0000313" key="8">
    <source>
        <dbReference type="EMBL" id="RZU63456.1"/>
    </source>
</evidence>
<organism evidence="8 9">
    <name type="scientific">Zhihengliuella halotolerans</name>
    <dbReference type="NCBI Taxonomy" id="370736"/>
    <lineage>
        <taxon>Bacteria</taxon>
        <taxon>Bacillati</taxon>
        <taxon>Actinomycetota</taxon>
        <taxon>Actinomycetes</taxon>
        <taxon>Micrococcales</taxon>
        <taxon>Micrococcaceae</taxon>
        <taxon>Zhihengliuella</taxon>
    </lineage>
</organism>
<keyword evidence="9" id="KW-1185">Reference proteome</keyword>
<evidence type="ECO:0000256" key="5">
    <source>
        <dbReference type="PROSITE-ProRule" id="PRU00169"/>
    </source>
</evidence>
<dbReference type="PANTHER" id="PTHR43214:SF24">
    <property type="entry name" value="TRANSCRIPTIONAL REGULATORY PROTEIN NARL-RELATED"/>
    <property type="match status" value="1"/>
</dbReference>
<reference evidence="8 9" key="1">
    <citation type="submission" date="2019-02" db="EMBL/GenBank/DDBJ databases">
        <title>Sequencing the genomes of 1000 actinobacteria strains.</title>
        <authorList>
            <person name="Klenk H.-P."/>
        </authorList>
    </citation>
    <scope>NUCLEOTIDE SEQUENCE [LARGE SCALE GENOMIC DNA]</scope>
    <source>
        <strain evidence="8 9">DSM 17364</strain>
    </source>
</reference>
<gene>
    <name evidence="8" type="ORF">EV380_3077</name>
</gene>
<dbReference type="Pfam" id="PF00072">
    <property type="entry name" value="Response_reg"/>
    <property type="match status" value="1"/>
</dbReference>
<feature type="domain" description="HTH luxR-type" evidence="6">
    <location>
        <begin position="152"/>
        <end position="217"/>
    </location>
</feature>
<dbReference type="PROSITE" id="PS50043">
    <property type="entry name" value="HTH_LUXR_2"/>
    <property type="match status" value="1"/>
</dbReference>
<dbReference type="InterPro" id="IPR011006">
    <property type="entry name" value="CheY-like_superfamily"/>
</dbReference>